<dbReference type="Proteomes" id="UP001597342">
    <property type="component" value="Unassembled WGS sequence"/>
</dbReference>
<evidence type="ECO:0000313" key="3">
    <source>
        <dbReference type="Proteomes" id="UP001597342"/>
    </source>
</evidence>
<accession>A0ABW4XX12</accession>
<name>A0ABW4XX12_9FLAO</name>
<organism evidence="2 3">
    <name type="scientific">Flagellimonas iocasae</name>
    <dbReference type="NCBI Taxonomy" id="2055905"/>
    <lineage>
        <taxon>Bacteria</taxon>
        <taxon>Pseudomonadati</taxon>
        <taxon>Bacteroidota</taxon>
        <taxon>Flavobacteriia</taxon>
        <taxon>Flavobacteriales</taxon>
        <taxon>Flavobacteriaceae</taxon>
        <taxon>Flagellimonas</taxon>
    </lineage>
</organism>
<protein>
    <submittedName>
        <fullName evidence="2">DUF6090 family protein</fullName>
    </submittedName>
</protein>
<dbReference type="InterPro" id="IPR045749">
    <property type="entry name" value="DUF6090"/>
</dbReference>
<keyword evidence="1" id="KW-0472">Membrane</keyword>
<comment type="caution">
    <text evidence="2">The sequence shown here is derived from an EMBL/GenBank/DDBJ whole genome shotgun (WGS) entry which is preliminary data.</text>
</comment>
<dbReference type="EMBL" id="JBHUHU010000003">
    <property type="protein sequence ID" value="MFD2100050.1"/>
    <property type="molecule type" value="Genomic_DNA"/>
</dbReference>
<feature type="transmembrane region" description="Helical" evidence="1">
    <location>
        <begin position="21"/>
        <end position="40"/>
    </location>
</feature>
<keyword evidence="3" id="KW-1185">Reference proteome</keyword>
<proteinExistence type="predicted"/>
<dbReference type="Pfam" id="PF19578">
    <property type="entry name" value="DUF6090"/>
    <property type="match status" value="1"/>
</dbReference>
<reference evidence="3" key="1">
    <citation type="journal article" date="2019" name="Int. J. Syst. Evol. Microbiol.">
        <title>The Global Catalogue of Microorganisms (GCM) 10K type strain sequencing project: providing services to taxonomists for standard genome sequencing and annotation.</title>
        <authorList>
            <consortium name="The Broad Institute Genomics Platform"/>
            <consortium name="The Broad Institute Genome Sequencing Center for Infectious Disease"/>
            <person name="Wu L."/>
            <person name="Ma J."/>
        </authorList>
    </citation>
    <scope>NUCLEOTIDE SEQUENCE [LARGE SCALE GENOMIC DNA]</scope>
    <source>
        <strain evidence="3">JCM 3389</strain>
    </source>
</reference>
<keyword evidence="1" id="KW-1133">Transmembrane helix</keyword>
<evidence type="ECO:0000256" key="1">
    <source>
        <dbReference type="SAM" id="Phobius"/>
    </source>
</evidence>
<gene>
    <name evidence="2" type="ORF">ACFSJE_09710</name>
</gene>
<evidence type="ECO:0000313" key="2">
    <source>
        <dbReference type="EMBL" id="MFD2100050.1"/>
    </source>
</evidence>
<sequence>MLKFFRQLRQRLLRENKFTKYIMYAIGEIILVVIGILIALQVNNWNESRKLDKLEHSYYESLYQDLVQDSLEINFKKKNAHRNIKQLNNVLRFINSDYDISKTAIDSVEWPVNHYYKDSLALVHSVSQAGFMQFVDILKNTIEDLRSTGSIKILKNKKLKERLMQYYNRDKTRESWNLSLLDTRVEMEKSVNKVLTAEQRTLYANDEFQVLELHDGDFQKFTDNLKAVPEFKENLIGMLYLQHRILHQSNNLMKYVNDLLAQLREEINE</sequence>
<dbReference type="RefSeq" id="WP_379830794.1">
    <property type="nucleotide sequence ID" value="NZ_JBHUHU010000003.1"/>
</dbReference>
<keyword evidence="1" id="KW-0812">Transmembrane</keyword>